<feature type="compositionally biased region" description="Polar residues" evidence="1">
    <location>
        <begin position="501"/>
        <end position="515"/>
    </location>
</feature>
<comment type="caution">
    <text evidence="2">The sequence shown here is derived from an EMBL/GenBank/DDBJ whole genome shotgun (WGS) entry which is preliminary data.</text>
</comment>
<organism evidence="2 3">
    <name type="scientific">Puccinia sorghi</name>
    <dbReference type="NCBI Taxonomy" id="27349"/>
    <lineage>
        <taxon>Eukaryota</taxon>
        <taxon>Fungi</taxon>
        <taxon>Dikarya</taxon>
        <taxon>Basidiomycota</taxon>
        <taxon>Pucciniomycotina</taxon>
        <taxon>Pucciniomycetes</taxon>
        <taxon>Pucciniales</taxon>
        <taxon>Pucciniaceae</taxon>
        <taxon>Puccinia</taxon>
    </lineage>
</organism>
<feature type="region of interest" description="Disordered" evidence="1">
    <location>
        <begin position="626"/>
        <end position="684"/>
    </location>
</feature>
<proteinExistence type="predicted"/>
<dbReference type="AlphaFoldDB" id="A0A0L6VUR6"/>
<feature type="compositionally biased region" description="Polar residues" evidence="1">
    <location>
        <begin position="87"/>
        <end position="97"/>
    </location>
</feature>
<feature type="region of interest" description="Disordered" evidence="1">
    <location>
        <begin position="1"/>
        <end position="24"/>
    </location>
</feature>
<dbReference type="STRING" id="27349.A0A0L6VUR6"/>
<evidence type="ECO:0000256" key="1">
    <source>
        <dbReference type="SAM" id="MobiDB-lite"/>
    </source>
</evidence>
<name>A0A0L6VUR6_9BASI</name>
<feature type="compositionally biased region" description="Low complexity" evidence="1">
    <location>
        <begin position="322"/>
        <end position="339"/>
    </location>
</feature>
<sequence length="716" mass="77822">MSIMDSHPHPSLARGNAAGSSLFDHETNNKPVIVNASAASTTNVENAAQSPSASHSHQNHLQQHPNHPHPHQFVDSSPVYHHPFRTITPTSAESNNKIFDPQPQSKSSTPTTQQQSVIFLSLFSFPLFHKYTPSPSRRPEPSDLEAGELWLKADEVCLFVRAAVNLENPFSISLQNHRMNLDTLGNYQTSARSLTVPRLSLPIPVTSSKASYLWGASLAEWLLIDIICLTCAASLPTRSTYYNFIFNFVQNQSRPNSSMNLPFFLNKLRSDGSGRRSSTSEWSVTGISLPPAGRRGFGTTGLECSAPREPPPTSSGAGTGYPSPTATSTSRRSSANANPLPSPNPPELITAALTSTASSVAPPYYQTHSGQDPASLAVMAAIDCSGLDAHPFNLSSHVRKKLQKYTNCPGLFGPLNSLDSPPCISSFHLALEIARAPKASPQSFFPPFDAVSSSSRYPCSIIYIRLSLREPSIVIFHRPSCSQLDKLTFFCSSNLVLITSGSEDSRQNPGQNSVQPRHESHAPSHTRVPSSEEMRASYYAPVTGAHYSPTGSGLLPSHYPHLASPITPQSGPRRPTSSATAGTPYHPYSYSSVQVPLGSNSYVHHPHTQHTDASVLPGWTPSVDSVRDSVSPYSRPGRQPSGSIASHHPSPSTPFAHSMRNGQLMSSPHYPNSTNSAHHHQPGAMQYNAQGRPLAYMSVYHQFSFEIFTLHIKLRR</sequence>
<feature type="region of interest" description="Disordered" evidence="1">
    <location>
        <begin position="601"/>
        <end position="620"/>
    </location>
</feature>
<feature type="compositionally biased region" description="Low complexity" evidence="1">
    <location>
        <begin position="101"/>
        <end position="111"/>
    </location>
</feature>
<feature type="compositionally biased region" description="Polar residues" evidence="1">
    <location>
        <begin position="640"/>
        <end position="676"/>
    </location>
</feature>
<dbReference type="VEuPathDB" id="FungiDB:VP01_1081g4"/>
<feature type="compositionally biased region" description="Polar residues" evidence="1">
    <location>
        <begin position="566"/>
        <end position="581"/>
    </location>
</feature>
<evidence type="ECO:0000313" key="3">
    <source>
        <dbReference type="Proteomes" id="UP000037035"/>
    </source>
</evidence>
<dbReference type="OrthoDB" id="6077919at2759"/>
<keyword evidence="3" id="KW-1185">Reference proteome</keyword>
<evidence type="ECO:0000313" key="2">
    <source>
        <dbReference type="EMBL" id="KNZ63945.1"/>
    </source>
</evidence>
<feature type="compositionally biased region" description="Low complexity" evidence="1">
    <location>
        <begin position="626"/>
        <end position="636"/>
    </location>
</feature>
<feature type="compositionally biased region" description="Low complexity" evidence="1">
    <location>
        <begin position="46"/>
        <end position="65"/>
    </location>
</feature>
<feature type="region of interest" description="Disordered" evidence="1">
    <location>
        <begin position="501"/>
        <end position="533"/>
    </location>
</feature>
<feature type="region of interest" description="Disordered" evidence="1">
    <location>
        <begin position="42"/>
        <end position="111"/>
    </location>
</feature>
<dbReference type="Proteomes" id="UP000037035">
    <property type="component" value="Unassembled WGS sequence"/>
</dbReference>
<protein>
    <submittedName>
        <fullName evidence="2">Uncharacterized protein</fullName>
    </submittedName>
</protein>
<reference evidence="2 3" key="1">
    <citation type="submission" date="2015-08" db="EMBL/GenBank/DDBJ databases">
        <title>Next Generation Sequencing and Analysis of the Genome of Puccinia sorghi L Schw, the Causal Agent of Maize Common Rust.</title>
        <authorList>
            <person name="Rochi L."/>
            <person name="Burguener G."/>
            <person name="Darino M."/>
            <person name="Turjanski A."/>
            <person name="Kreff E."/>
            <person name="Dieguez M.J."/>
            <person name="Sacco F."/>
        </authorList>
    </citation>
    <scope>NUCLEOTIDE SEQUENCE [LARGE SCALE GENOMIC DNA]</scope>
    <source>
        <strain evidence="2 3">RO10H11247</strain>
    </source>
</reference>
<gene>
    <name evidence="2" type="ORF">VP01_1081g4</name>
</gene>
<dbReference type="EMBL" id="LAVV01000910">
    <property type="protein sequence ID" value="KNZ63945.1"/>
    <property type="molecule type" value="Genomic_DNA"/>
</dbReference>
<accession>A0A0L6VUR6</accession>
<feature type="region of interest" description="Disordered" evidence="1">
    <location>
        <begin position="271"/>
        <end position="348"/>
    </location>
</feature>
<feature type="region of interest" description="Disordered" evidence="1">
    <location>
        <begin position="550"/>
        <end position="587"/>
    </location>
</feature>